<dbReference type="AlphaFoldDB" id="A0A067MW73"/>
<organism evidence="1 2">
    <name type="scientific">Botryobasidium botryosum (strain FD-172 SS1)</name>
    <dbReference type="NCBI Taxonomy" id="930990"/>
    <lineage>
        <taxon>Eukaryota</taxon>
        <taxon>Fungi</taxon>
        <taxon>Dikarya</taxon>
        <taxon>Basidiomycota</taxon>
        <taxon>Agaricomycotina</taxon>
        <taxon>Agaricomycetes</taxon>
        <taxon>Cantharellales</taxon>
        <taxon>Botryobasidiaceae</taxon>
        <taxon>Botryobasidium</taxon>
    </lineage>
</organism>
<protein>
    <submittedName>
        <fullName evidence="1">Uncharacterized protein</fullName>
    </submittedName>
</protein>
<dbReference type="EMBL" id="KL198030">
    <property type="protein sequence ID" value="KDQ15796.1"/>
    <property type="molecule type" value="Genomic_DNA"/>
</dbReference>
<evidence type="ECO:0000313" key="1">
    <source>
        <dbReference type="EMBL" id="KDQ15796.1"/>
    </source>
</evidence>
<dbReference type="InParanoid" id="A0A067MW73"/>
<proteinExistence type="predicted"/>
<keyword evidence="2" id="KW-1185">Reference proteome</keyword>
<gene>
    <name evidence="1" type="ORF">BOTBODRAFT_272862</name>
</gene>
<evidence type="ECO:0000313" key="2">
    <source>
        <dbReference type="Proteomes" id="UP000027195"/>
    </source>
</evidence>
<sequence>MPELKPLGCPCSRRARRRSLTTNYYGLLWIDRADRCIRLMSHTPRRAQGFIGRCPSPVLVQVYTFLLKIIESRPCPGRRRSKRCNPRLPSAYRDSGERPHVLVTI</sequence>
<name>A0A067MW73_BOTB1</name>
<reference evidence="2" key="1">
    <citation type="journal article" date="2014" name="Proc. Natl. Acad. Sci. U.S.A.">
        <title>Extensive sampling of basidiomycete genomes demonstrates inadequacy of the white-rot/brown-rot paradigm for wood decay fungi.</title>
        <authorList>
            <person name="Riley R."/>
            <person name="Salamov A.A."/>
            <person name="Brown D.W."/>
            <person name="Nagy L.G."/>
            <person name="Floudas D."/>
            <person name="Held B.W."/>
            <person name="Levasseur A."/>
            <person name="Lombard V."/>
            <person name="Morin E."/>
            <person name="Otillar R."/>
            <person name="Lindquist E.A."/>
            <person name="Sun H."/>
            <person name="LaButti K.M."/>
            <person name="Schmutz J."/>
            <person name="Jabbour D."/>
            <person name="Luo H."/>
            <person name="Baker S.E."/>
            <person name="Pisabarro A.G."/>
            <person name="Walton J.D."/>
            <person name="Blanchette R.A."/>
            <person name="Henrissat B."/>
            <person name="Martin F."/>
            <person name="Cullen D."/>
            <person name="Hibbett D.S."/>
            <person name="Grigoriev I.V."/>
        </authorList>
    </citation>
    <scope>NUCLEOTIDE SEQUENCE [LARGE SCALE GENOMIC DNA]</scope>
    <source>
        <strain evidence="2">FD-172 SS1</strain>
    </source>
</reference>
<accession>A0A067MW73</accession>
<dbReference type="HOGENOM" id="CLU_2236156_0_0_1"/>
<dbReference type="Proteomes" id="UP000027195">
    <property type="component" value="Unassembled WGS sequence"/>
</dbReference>